<organism evidence="2 3">
    <name type="scientific">Tribolium castaneum</name>
    <name type="common">Red flour beetle</name>
    <dbReference type="NCBI Taxonomy" id="7070"/>
    <lineage>
        <taxon>Eukaryota</taxon>
        <taxon>Metazoa</taxon>
        <taxon>Ecdysozoa</taxon>
        <taxon>Arthropoda</taxon>
        <taxon>Hexapoda</taxon>
        <taxon>Insecta</taxon>
        <taxon>Pterygota</taxon>
        <taxon>Neoptera</taxon>
        <taxon>Endopterygota</taxon>
        <taxon>Coleoptera</taxon>
        <taxon>Polyphaga</taxon>
        <taxon>Cucujiformia</taxon>
        <taxon>Tenebrionidae</taxon>
        <taxon>Tenebrionidae incertae sedis</taxon>
        <taxon>Tribolium</taxon>
    </lineage>
</organism>
<proteinExistence type="predicted"/>
<reference evidence="2 3" key="2">
    <citation type="journal article" date="2010" name="Nucleic Acids Res.">
        <title>BeetleBase in 2010: revisions to provide comprehensive genomic information for Tribolium castaneum.</title>
        <authorList>
            <person name="Kim H.S."/>
            <person name="Murphy T."/>
            <person name="Xia J."/>
            <person name="Caragea D."/>
            <person name="Park Y."/>
            <person name="Beeman R.W."/>
            <person name="Lorenzen M.D."/>
            <person name="Butcher S."/>
            <person name="Manak J.R."/>
            <person name="Brown S.J."/>
        </authorList>
    </citation>
    <scope>GENOME REANNOTATION</scope>
    <source>
        <strain evidence="2 3">Georgia GA2</strain>
    </source>
</reference>
<feature type="transmembrane region" description="Helical" evidence="1">
    <location>
        <begin position="49"/>
        <end position="71"/>
    </location>
</feature>
<keyword evidence="1" id="KW-0812">Transmembrane</keyword>
<keyword evidence="1" id="KW-1133">Transmembrane helix</keyword>
<keyword evidence="3" id="KW-1185">Reference proteome</keyword>
<gene>
    <name evidence="2" type="primary">GLEAN_02514</name>
    <name evidence="2" type="ORF">TcasGA2_TC002514</name>
</gene>
<keyword evidence="1" id="KW-0472">Membrane</keyword>
<reference evidence="2 3" key="1">
    <citation type="journal article" date="2008" name="Nature">
        <title>The genome of the model beetle and pest Tribolium castaneum.</title>
        <authorList>
            <consortium name="Tribolium Genome Sequencing Consortium"/>
            <person name="Richards S."/>
            <person name="Gibbs R.A."/>
            <person name="Weinstock G.M."/>
            <person name="Brown S.J."/>
            <person name="Denell R."/>
            <person name="Beeman R.W."/>
            <person name="Gibbs R."/>
            <person name="Beeman R.W."/>
            <person name="Brown S.J."/>
            <person name="Bucher G."/>
            <person name="Friedrich M."/>
            <person name="Grimmelikhuijzen C.J."/>
            <person name="Klingler M."/>
            <person name="Lorenzen M."/>
            <person name="Richards S."/>
            <person name="Roth S."/>
            <person name="Schroder R."/>
            <person name="Tautz D."/>
            <person name="Zdobnov E.M."/>
            <person name="Muzny D."/>
            <person name="Gibbs R.A."/>
            <person name="Weinstock G.M."/>
            <person name="Attaway T."/>
            <person name="Bell S."/>
            <person name="Buhay C.J."/>
            <person name="Chandrabose M.N."/>
            <person name="Chavez D."/>
            <person name="Clerk-Blankenburg K.P."/>
            <person name="Cree A."/>
            <person name="Dao M."/>
            <person name="Davis C."/>
            <person name="Chacko J."/>
            <person name="Dinh H."/>
            <person name="Dugan-Rocha S."/>
            <person name="Fowler G."/>
            <person name="Garner T.T."/>
            <person name="Garnes J."/>
            <person name="Gnirke A."/>
            <person name="Hawes A."/>
            <person name="Hernandez J."/>
            <person name="Hines S."/>
            <person name="Holder M."/>
            <person name="Hume J."/>
            <person name="Jhangiani S.N."/>
            <person name="Joshi V."/>
            <person name="Khan Z.M."/>
            <person name="Jackson L."/>
            <person name="Kovar C."/>
            <person name="Kowis A."/>
            <person name="Lee S."/>
            <person name="Lewis L.R."/>
            <person name="Margolis J."/>
            <person name="Morgan M."/>
            <person name="Nazareth L.V."/>
            <person name="Nguyen N."/>
            <person name="Okwuonu G."/>
            <person name="Parker D."/>
            <person name="Richards S."/>
            <person name="Ruiz S.J."/>
            <person name="Santibanez J."/>
            <person name="Savard J."/>
            <person name="Scherer S.E."/>
            <person name="Schneider B."/>
            <person name="Sodergren E."/>
            <person name="Tautz D."/>
            <person name="Vattahil S."/>
            <person name="Villasana D."/>
            <person name="White C.S."/>
            <person name="Wright R."/>
            <person name="Park Y."/>
            <person name="Beeman R.W."/>
            <person name="Lord J."/>
            <person name="Oppert B."/>
            <person name="Lorenzen M."/>
            <person name="Brown S."/>
            <person name="Wang L."/>
            <person name="Savard J."/>
            <person name="Tautz D."/>
            <person name="Richards S."/>
            <person name="Weinstock G."/>
            <person name="Gibbs R.A."/>
            <person name="Liu Y."/>
            <person name="Worley K."/>
            <person name="Weinstock G."/>
            <person name="Elsik C.G."/>
            <person name="Reese J.T."/>
            <person name="Elhaik E."/>
            <person name="Landan G."/>
            <person name="Graur D."/>
            <person name="Arensburger P."/>
            <person name="Atkinson P."/>
            <person name="Beeman R.W."/>
            <person name="Beidler J."/>
            <person name="Brown S.J."/>
            <person name="Demuth J.P."/>
            <person name="Drury D.W."/>
            <person name="Du Y.Z."/>
            <person name="Fujiwara H."/>
            <person name="Lorenzen M."/>
            <person name="Maselli V."/>
            <person name="Osanai M."/>
            <person name="Park Y."/>
            <person name="Robertson H.M."/>
            <person name="Tu Z."/>
            <person name="Wang J.J."/>
            <person name="Wang S."/>
            <person name="Richards S."/>
            <person name="Song H."/>
            <person name="Zhang L."/>
            <person name="Sodergren E."/>
            <person name="Werner D."/>
            <person name="Stanke M."/>
            <person name="Morgenstern B."/>
            <person name="Solovyev V."/>
            <person name="Kosarev P."/>
            <person name="Brown G."/>
            <person name="Chen H.C."/>
            <person name="Ermolaeva O."/>
            <person name="Hlavina W."/>
            <person name="Kapustin Y."/>
            <person name="Kiryutin B."/>
            <person name="Kitts P."/>
            <person name="Maglott D."/>
            <person name="Pruitt K."/>
            <person name="Sapojnikov V."/>
            <person name="Souvorov A."/>
            <person name="Mackey A.J."/>
            <person name="Waterhouse R.M."/>
            <person name="Wyder S."/>
            <person name="Zdobnov E.M."/>
            <person name="Zdobnov E.M."/>
            <person name="Wyder S."/>
            <person name="Kriventseva E.V."/>
            <person name="Kadowaki T."/>
            <person name="Bork P."/>
            <person name="Aranda M."/>
            <person name="Bao R."/>
            <person name="Beermann A."/>
            <person name="Berns N."/>
            <person name="Bolognesi R."/>
            <person name="Bonneton F."/>
            <person name="Bopp D."/>
            <person name="Brown S.J."/>
            <person name="Bucher G."/>
            <person name="Butts T."/>
            <person name="Chaumot A."/>
            <person name="Denell R.E."/>
            <person name="Ferrier D.E."/>
            <person name="Friedrich M."/>
            <person name="Gordon C.M."/>
            <person name="Jindra M."/>
            <person name="Klingler M."/>
            <person name="Lan Q."/>
            <person name="Lattorff H.M."/>
            <person name="Laudet V."/>
            <person name="von Levetsow C."/>
            <person name="Liu Z."/>
            <person name="Lutz R."/>
            <person name="Lynch J.A."/>
            <person name="da Fonseca R.N."/>
            <person name="Posnien N."/>
            <person name="Reuter R."/>
            <person name="Roth S."/>
            <person name="Savard J."/>
            <person name="Schinko J.B."/>
            <person name="Schmitt C."/>
            <person name="Schoppmeier M."/>
            <person name="Schroder R."/>
            <person name="Shippy T.D."/>
            <person name="Simonnet F."/>
            <person name="Marques-Souza H."/>
            <person name="Tautz D."/>
            <person name="Tomoyasu Y."/>
            <person name="Trauner J."/>
            <person name="Van der Zee M."/>
            <person name="Vervoort M."/>
            <person name="Wittkopp N."/>
            <person name="Wimmer E.A."/>
            <person name="Yang X."/>
            <person name="Jones A.K."/>
            <person name="Sattelle D.B."/>
            <person name="Ebert P.R."/>
            <person name="Nelson D."/>
            <person name="Scott J.G."/>
            <person name="Beeman R.W."/>
            <person name="Muthukrishnan S."/>
            <person name="Kramer K.J."/>
            <person name="Arakane Y."/>
            <person name="Beeman R.W."/>
            <person name="Zhu Q."/>
            <person name="Hogenkamp D."/>
            <person name="Dixit R."/>
            <person name="Oppert B."/>
            <person name="Jiang H."/>
            <person name="Zou Z."/>
            <person name="Marshall J."/>
            <person name="Elpidina E."/>
            <person name="Vinokurov K."/>
            <person name="Oppert C."/>
            <person name="Zou Z."/>
            <person name="Evans J."/>
            <person name="Lu Z."/>
            <person name="Zhao P."/>
            <person name="Sumathipala N."/>
            <person name="Altincicek B."/>
            <person name="Vilcinskas A."/>
            <person name="Williams M."/>
            <person name="Hultmark D."/>
            <person name="Hetru C."/>
            <person name="Jiang H."/>
            <person name="Grimmelikhuijzen C.J."/>
            <person name="Hauser F."/>
            <person name="Cazzamali G."/>
            <person name="Williamson M."/>
            <person name="Park Y."/>
            <person name="Li B."/>
            <person name="Tanaka Y."/>
            <person name="Predel R."/>
            <person name="Neupert S."/>
            <person name="Schachtner J."/>
            <person name="Verleyen P."/>
            <person name="Raible F."/>
            <person name="Bork P."/>
            <person name="Friedrich M."/>
            <person name="Walden K.K."/>
            <person name="Robertson H.M."/>
            <person name="Angeli S."/>
            <person name="Foret S."/>
            <person name="Bucher G."/>
            <person name="Schuetz S."/>
            <person name="Maleszka R."/>
            <person name="Wimmer E.A."/>
            <person name="Beeman R.W."/>
            <person name="Lorenzen M."/>
            <person name="Tomoyasu Y."/>
            <person name="Miller S.C."/>
            <person name="Grossmann D."/>
            <person name="Bucher G."/>
        </authorList>
    </citation>
    <scope>NUCLEOTIDE SEQUENCE [LARGE SCALE GENOMIC DNA]</scope>
    <source>
        <strain evidence="2 3">Georgia GA2</strain>
    </source>
</reference>
<protein>
    <submittedName>
        <fullName evidence="2">Uncharacterized protein</fullName>
    </submittedName>
</protein>
<dbReference type="AlphaFoldDB" id="D6WH68"/>
<dbReference type="HOGENOM" id="CLU_2336316_0_0_1"/>
<dbReference type="Proteomes" id="UP000007266">
    <property type="component" value="Linkage group 3"/>
</dbReference>
<name>D6WH68_TRICA</name>
<sequence>MTVRCEKLLFSSVCYFVIRHCREILYEILRWCRSYELRFFHNWYLTRRLIIGSYLKLVENFLSVVVIYMCYDNRTLFLRLLFQTRNDEKSYYHSRKGN</sequence>
<accession>D6WH68</accession>
<evidence type="ECO:0000313" key="2">
    <source>
        <dbReference type="EMBL" id="EEZ99745.1"/>
    </source>
</evidence>
<dbReference type="EMBL" id="KQ971330">
    <property type="protein sequence ID" value="EEZ99745.1"/>
    <property type="molecule type" value="Genomic_DNA"/>
</dbReference>
<evidence type="ECO:0000313" key="3">
    <source>
        <dbReference type="Proteomes" id="UP000007266"/>
    </source>
</evidence>
<evidence type="ECO:0000256" key="1">
    <source>
        <dbReference type="SAM" id="Phobius"/>
    </source>
</evidence>